<evidence type="ECO:0000313" key="3">
    <source>
        <dbReference type="EMBL" id="MFD1628408.1"/>
    </source>
</evidence>
<proteinExistence type="predicted"/>
<feature type="signal peptide" evidence="1">
    <location>
        <begin position="1"/>
        <end position="20"/>
    </location>
</feature>
<dbReference type="EC" id="3.1.1.-" evidence="3"/>
<dbReference type="EMBL" id="JBHUDG010000001">
    <property type="protein sequence ID" value="MFD1628408.1"/>
    <property type="molecule type" value="Genomic_DNA"/>
</dbReference>
<evidence type="ECO:0000313" key="4">
    <source>
        <dbReference type="Proteomes" id="UP001597118"/>
    </source>
</evidence>
<dbReference type="SUPFAM" id="SSF53474">
    <property type="entry name" value="alpha/beta-Hydrolases"/>
    <property type="match status" value="1"/>
</dbReference>
<keyword evidence="4" id="KW-1185">Reference proteome</keyword>
<dbReference type="Pfam" id="PF01764">
    <property type="entry name" value="Lipase_3"/>
    <property type="match status" value="1"/>
</dbReference>
<dbReference type="CDD" id="cd00519">
    <property type="entry name" value="Lipase_3"/>
    <property type="match status" value="1"/>
</dbReference>
<feature type="chain" id="PRO_5046165431" evidence="1">
    <location>
        <begin position="21"/>
        <end position="359"/>
    </location>
</feature>
<dbReference type="InterPro" id="IPR029058">
    <property type="entry name" value="AB_hydrolase_fold"/>
</dbReference>
<dbReference type="Gene3D" id="3.40.50.1820">
    <property type="entry name" value="alpha/beta hydrolase"/>
    <property type="match status" value="1"/>
</dbReference>
<keyword evidence="1" id="KW-0732">Signal</keyword>
<comment type="caution">
    <text evidence="3">The sequence shown here is derived from an EMBL/GenBank/DDBJ whole genome shotgun (WGS) entry which is preliminary data.</text>
</comment>
<dbReference type="GO" id="GO:0016787">
    <property type="term" value="F:hydrolase activity"/>
    <property type="evidence" value="ECO:0007669"/>
    <property type="project" value="UniProtKB-KW"/>
</dbReference>
<accession>A0ABW4I6N2</accession>
<reference evidence="4" key="1">
    <citation type="journal article" date="2019" name="Int. J. Syst. Evol. Microbiol.">
        <title>The Global Catalogue of Microorganisms (GCM) 10K type strain sequencing project: providing services to taxonomists for standard genome sequencing and annotation.</title>
        <authorList>
            <consortium name="The Broad Institute Genomics Platform"/>
            <consortium name="The Broad Institute Genome Sequencing Center for Infectious Disease"/>
            <person name="Wu L."/>
            <person name="Ma J."/>
        </authorList>
    </citation>
    <scope>NUCLEOTIDE SEQUENCE [LARGE SCALE GENOMIC DNA]</scope>
    <source>
        <strain evidence="4">CCUG 53762</strain>
    </source>
</reference>
<feature type="domain" description="Fungal lipase-type" evidence="2">
    <location>
        <begin position="81"/>
        <end position="236"/>
    </location>
</feature>
<protein>
    <submittedName>
        <fullName evidence="3">Lipase family protein</fullName>
        <ecNumber evidence="3">3.1.1.-</ecNumber>
    </submittedName>
</protein>
<organism evidence="3 4">
    <name type="scientific">Pseudopedobacter beijingensis</name>
    <dbReference type="NCBI Taxonomy" id="1207056"/>
    <lineage>
        <taxon>Bacteria</taxon>
        <taxon>Pseudomonadati</taxon>
        <taxon>Bacteroidota</taxon>
        <taxon>Sphingobacteriia</taxon>
        <taxon>Sphingobacteriales</taxon>
        <taxon>Sphingobacteriaceae</taxon>
        <taxon>Pseudopedobacter</taxon>
    </lineage>
</organism>
<dbReference type="RefSeq" id="WP_379660795.1">
    <property type="nucleotide sequence ID" value="NZ_JBHUDG010000001.1"/>
</dbReference>
<gene>
    <name evidence="3" type="ORF">ACFSAH_00890</name>
</gene>
<sequence>MKKIYLLLALLAFVATQSLASLKPFFDKEEYLELLRINRSFGGTEMKDSTPTPKYSTKIYRSPEVGLKNMWELWEYNGVPVISIRGTVASPVSWGENFYAAMIPAQGTLHLENDFSFDYKFAENTNAKVHVGWAIGTAYLQRDILPKIDSLVQAGKKEFYITGHSQGGALSYLLRSYFYYLQQAGRLSANLKFKTVTSAAPKPGNLPYAYDYETINFNGWSYSVVNALDWVPESPFSIQTIPDFTPTNPFSNADKVLKKQKFLARVYGKYVYKSLDKSTRKAQKIFEKYLGNKVYSQLKKQFPELKEPVYEKSMAYVRVGYPIVLMPDEKYLSKKKEPSSNAFEHHSYWGYYQLTERMK</sequence>
<evidence type="ECO:0000256" key="1">
    <source>
        <dbReference type="SAM" id="SignalP"/>
    </source>
</evidence>
<dbReference type="InterPro" id="IPR002921">
    <property type="entry name" value="Fungal_lipase-type"/>
</dbReference>
<keyword evidence="3" id="KW-0378">Hydrolase</keyword>
<name>A0ABW4I6N2_9SPHI</name>
<dbReference type="Proteomes" id="UP001597118">
    <property type="component" value="Unassembled WGS sequence"/>
</dbReference>
<evidence type="ECO:0000259" key="2">
    <source>
        <dbReference type="Pfam" id="PF01764"/>
    </source>
</evidence>